<proteinExistence type="predicted"/>
<gene>
    <name evidence="1" type="ORF">ANAPHAGO_00432</name>
</gene>
<evidence type="ECO:0000313" key="2">
    <source>
        <dbReference type="Proteomes" id="UP000055047"/>
    </source>
</evidence>
<name>A0A098GL27_ANAPH</name>
<dbReference type="AlphaFoldDB" id="A0A098GL27"/>
<sequence length="36" mass="4252">MARVAQSVFDHEYPRQVTRQVLHHLRNVLQSAILHT</sequence>
<dbReference type="Proteomes" id="UP000055047">
    <property type="component" value="Unassembled WGS sequence"/>
</dbReference>
<protein>
    <submittedName>
        <fullName evidence="1">Uncharacterized protein</fullName>
    </submittedName>
</protein>
<dbReference type="EMBL" id="CCXQ01000145">
    <property type="protein sequence ID" value="CEH11233.1"/>
    <property type="molecule type" value="Genomic_DNA"/>
</dbReference>
<evidence type="ECO:0000313" key="1">
    <source>
        <dbReference type="EMBL" id="CEH11233.1"/>
    </source>
</evidence>
<organism evidence="1 2">
    <name type="scientific">Anaplasma phagocytophilum</name>
    <name type="common">Ehrlichia phagocytophila</name>
    <dbReference type="NCBI Taxonomy" id="948"/>
    <lineage>
        <taxon>Bacteria</taxon>
        <taxon>Pseudomonadati</taxon>
        <taxon>Pseudomonadota</taxon>
        <taxon>Alphaproteobacteria</taxon>
        <taxon>Rickettsiales</taxon>
        <taxon>Anaplasmataceae</taxon>
        <taxon>Anaplasma</taxon>
        <taxon>phagocytophilum group</taxon>
    </lineage>
</organism>
<accession>A0A098GL27</accession>
<reference evidence="1 2" key="1">
    <citation type="submission" date="2014-09" db="EMBL/GenBank/DDBJ databases">
        <authorList>
            <person name="Loux Valentin"/>
            <person name="Dugat Thibaut"/>
        </authorList>
    </citation>
    <scope>NUCLEOTIDE SEQUENCE [LARGE SCALE GENOMIC DNA]</scope>
    <source>
        <strain evidence="1 2">BOV-10_179</strain>
    </source>
</reference>